<dbReference type="EMBL" id="BQNB010008696">
    <property type="protein sequence ID" value="GJS53006.1"/>
    <property type="molecule type" value="Genomic_DNA"/>
</dbReference>
<comment type="caution">
    <text evidence="2">The sequence shown here is derived from an EMBL/GenBank/DDBJ whole genome shotgun (WGS) entry which is preliminary data.</text>
</comment>
<keyword evidence="1" id="KW-0175">Coiled coil</keyword>
<reference evidence="2" key="2">
    <citation type="submission" date="2022-01" db="EMBL/GenBank/DDBJ databases">
        <authorList>
            <person name="Yamashiro T."/>
            <person name="Shiraishi A."/>
            <person name="Satake H."/>
            <person name="Nakayama K."/>
        </authorList>
    </citation>
    <scope>NUCLEOTIDE SEQUENCE</scope>
</reference>
<sequence length="158" mass="18090">MVISSPCLTDIKNWLVQKQTAFGKDFSNPFTADSLLKTIWFSTHHASHAPCYSNEALAIPEQTATGKEISNPFMAGCKVFGYILLVFKKLKMKKHEGWQVQDLFSKGSNKDPIDELITRFRQVCEDAEIHARDAQEEAQEKRLEALENVVQQIRRNNY</sequence>
<evidence type="ECO:0000256" key="1">
    <source>
        <dbReference type="SAM" id="Coils"/>
    </source>
</evidence>
<accession>A0ABQ4WJC6</accession>
<keyword evidence="3" id="KW-1185">Reference proteome</keyword>
<proteinExistence type="predicted"/>
<protein>
    <submittedName>
        <fullName evidence="2">Uncharacterized protein</fullName>
    </submittedName>
</protein>
<gene>
    <name evidence="2" type="ORF">Tco_0626368</name>
</gene>
<reference evidence="2" key="1">
    <citation type="journal article" date="2022" name="Int. J. Mol. Sci.">
        <title>Draft Genome of Tanacetum Coccineum: Genomic Comparison of Closely Related Tanacetum-Family Plants.</title>
        <authorList>
            <person name="Yamashiro T."/>
            <person name="Shiraishi A."/>
            <person name="Nakayama K."/>
            <person name="Satake H."/>
        </authorList>
    </citation>
    <scope>NUCLEOTIDE SEQUENCE</scope>
</reference>
<feature type="coiled-coil region" evidence="1">
    <location>
        <begin position="117"/>
        <end position="156"/>
    </location>
</feature>
<dbReference type="Proteomes" id="UP001151760">
    <property type="component" value="Unassembled WGS sequence"/>
</dbReference>
<evidence type="ECO:0000313" key="3">
    <source>
        <dbReference type="Proteomes" id="UP001151760"/>
    </source>
</evidence>
<name>A0ABQ4WJC6_9ASTR</name>
<evidence type="ECO:0000313" key="2">
    <source>
        <dbReference type="EMBL" id="GJS53006.1"/>
    </source>
</evidence>
<organism evidence="2 3">
    <name type="scientific">Tanacetum coccineum</name>
    <dbReference type="NCBI Taxonomy" id="301880"/>
    <lineage>
        <taxon>Eukaryota</taxon>
        <taxon>Viridiplantae</taxon>
        <taxon>Streptophyta</taxon>
        <taxon>Embryophyta</taxon>
        <taxon>Tracheophyta</taxon>
        <taxon>Spermatophyta</taxon>
        <taxon>Magnoliopsida</taxon>
        <taxon>eudicotyledons</taxon>
        <taxon>Gunneridae</taxon>
        <taxon>Pentapetalae</taxon>
        <taxon>asterids</taxon>
        <taxon>campanulids</taxon>
        <taxon>Asterales</taxon>
        <taxon>Asteraceae</taxon>
        <taxon>Asteroideae</taxon>
        <taxon>Anthemideae</taxon>
        <taxon>Anthemidinae</taxon>
        <taxon>Tanacetum</taxon>
    </lineage>
</organism>